<keyword evidence="3 8" id="KW-0812">Transmembrane</keyword>
<feature type="domain" description="ABC transmembrane type-1" evidence="9">
    <location>
        <begin position="38"/>
        <end position="376"/>
    </location>
</feature>
<evidence type="ECO:0000256" key="6">
    <source>
        <dbReference type="ARBA" id="ARBA00022989"/>
    </source>
</evidence>
<dbReference type="SUPFAM" id="SSF52540">
    <property type="entry name" value="P-loop containing nucleoside triphosphate hydrolases"/>
    <property type="match status" value="1"/>
</dbReference>
<dbReference type="Gene3D" id="1.20.1560.10">
    <property type="entry name" value="ABC transporter type 1, transmembrane domain"/>
    <property type="match status" value="2"/>
</dbReference>
<dbReference type="GO" id="GO:0005743">
    <property type="term" value="C:mitochondrial inner membrane"/>
    <property type="evidence" value="ECO:0007669"/>
    <property type="project" value="TreeGrafter"/>
</dbReference>
<dbReference type="PROSITE" id="PS50929">
    <property type="entry name" value="ABC_TM1F"/>
    <property type="match status" value="1"/>
</dbReference>
<dbReference type="GO" id="GO:0005524">
    <property type="term" value="F:ATP binding"/>
    <property type="evidence" value="ECO:0007669"/>
    <property type="project" value="UniProtKB-KW"/>
</dbReference>
<comment type="subcellular location">
    <subcellularLocation>
        <location evidence="1">Membrane</location>
        <topology evidence="1">Multi-pass membrane protein</topology>
    </subcellularLocation>
</comment>
<dbReference type="AlphaFoldDB" id="A0A9J2Q5Y6"/>
<dbReference type="InterPro" id="IPR036640">
    <property type="entry name" value="ABC1_TM_sf"/>
</dbReference>
<proteinExistence type="inferred from homology"/>
<keyword evidence="5" id="KW-0067">ATP-binding</keyword>
<dbReference type="Proteomes" id="UP000036681">
    <property type="component" value="Unplaced"/>
</dbReference>
<dbReference type="SUPFAM" id="SSF90123">
    <property type="entry name" value="ABC transporter transmembrane region"/>
    <property type="match status" value="2"/>
</dbReference>
<protein>
    <submittedName>
        <fullName evidence="11">ABC transmembrane type-1 domain-containing protein</fullName>
    </submittedName>
</protein>
<organism evidence="10 11">
    <name type="scientific">Ascaris lumbricoides</name>
    <name type="common">Giant roundworm</name>
    <dbReference type="NCBI Taxonomy" id="6252"/>
    <lineage>
        <taxon>Eukaryota</taxon>
        <taxon>Metazoa</taxon>
        <taxon>Ecdysozoa</taxon>
        <taxon>Nematoda</taxon>
        <taxon>Chromadorea</taxon>
        <taxon>Rhabditida</taxon>
        <taxon>Spirurina</taxon>
        <taxon>Ascaridomorpha</taxon>
        <taxon>Ascaridoidea</taxon>
        <taxon>Ascarididae</taxon>
        <taxon>Ascaris</taxon>
    </lineage>
</organism>
<dbReference type="Pfam" id="PF00005">
    <property type="entry name" value="ABC_tran"/>
    <property type="match status" value="1"/>
</dbReference>
<dbReference type="WBParaSite" id="ALUE_0001759801-mRNA-1">
    <property type="protein sequence ID" value="ALUE_0001759801-mRNA-1"/>
    <property type="gene ID" value="ALUE_0001759801"/>
</dbReference>
<dbReference type="GO" id="GO:0090374">
    <property type="term" value="P:oligopeptide export from mitochondrion"/>
    <property type="evidence" value="ECO:0007669"/>
    <property type="project" value="TreeGrafter"/>
</dbReference>
<dbReference type="Pfam" id="PF00664">
    <property type="entry name" value="ABC_membrane"/>
    <property type="match status" value="2"/>
</dbReference>
<evidence type="ECO:0000256" key="3">
    <source>
        <dbReference type="ARBA" id="ARBA00022692"/>
    </source>
</evidence>
<dbReference type="InterPro" id="IPR039421">
    <property type="entry name" value="Type_1_exporter"/>
</dbReference>
<evidence type="ECO:0000256" key="2">
    <source>
        <dbReference type="ARBA" id="ARBA00007577"/>
    </source>
</evidence>
<feature type="transmembrane region" description="Helical" evidence="8">
    <location>
        <begin position="338"/>
        <end position="358"/>
    </location>
</feature>
<keyword evidence="10" id="KW-1185">Reference proteome</keyword>
<dbReference type="InterPro" id="IPR011527">
    <property type="entry name" value="ABC1_TM_dom"/>
</dbReference>
<keyword evidence="7 8" id="KW-0472">Membrane</keyword>
<reference evidence="11" key="1">
    <citation type="submission" date="2023-03" db="UniProtKB">
        <authorList>
            <consortium name="WormBaseParasite"/>
        </authorList>
    </citation>
    <scope>IDENTIFICATION</scope>
</reference>
<comment type="similarity">
    <text evidence="2">Belongs to the ABC transporter superfamily. ABCB family. Multidrug resistance exporter (TC 3.A.1.201) subfamily.</text>
</comment>
<feature type="transmembrane region" description="Helical" evidence="8">
    <location>
        <begin position="309"/>
        <end position="332"/>
    </location>
</feature>
<evidence type="ECO:0000259" key="9">
    <source>
        <dbReference type="PROSITE" id="PS50929"/>
    </source>
</evidence>
<dbReference type="CDD" id="cd18577">
    <property type="entry name" value="ABC_6TM_Pgp_ABCB1_D1_like"/>
    <property type="match status" value="1"/>
</dbReference>
<accession>A0A9J2Q5Y6</accession>
<dbReference type="SMART" id="SM00382">
    <property type="entry name" value="AAA"/>
    <property type="match status" value="1"/>
</dbReference>
<dbReference type="PANTHER" id="PTHR43394:SF27">
    <property type="entry name" value="ATP-DEPENDENT TRANSLOCASE ABCB1-LIKE"/>
    <property type="match status" value="1"/>
</dbReference>
<keyword evidence="4" id="KW-0547">Nucleotide-binding</keyword>
<feature type="transmembrane region" description="Helical" evidence="8">
    <location>
        <begin position="34"/>
        <end position="57"/>
    </location>
</feature>
<dbReference type="InterPro" id="IPR003593">
    <property type="entry name" value="AAA+_ATPase"/>
</dbReference>
<dbReference type="Gene3D" id="3.40.50.300">
    <property type="entry name" value="P-loop containing nucleotide triphosphate hydrolases"/>
    <property type="match status" value="1"/>
</dbReference>
<feature type="transmembrane region" description="Helical" evidence="8">
    <location>
        <begin position="173"/>
        <end position="195"/>
    </location>
</feature>
<evidence type="ECO:0000313" key="10">
    <source>
        <dbReference type="Proteomes" id="UP000036681"/>
    </source>
</evidence>
<dbReference type="PANTHER" id="PTHR43394">
    <property type="entry name" value="ATP-DEPENDENT PERMEASE MDL1, MITOCHONDRIAL"/>
    <property type="match status" value="1"/>
</dbReference>
<evidence type="ECO:0000256" key="1">
    <source>
        <dbReference type="ARBA" id="ARBA00004141"/>
    </source>
</evidence>
<evidence type="ECO:0000256" key="7">
    <source>
        <dbReference type="ARBA" id="ARBA00023136"/>
    </source>
</evidence>
<dbReference type="InterPro" id="IPR003439">
    <property type="entry name" value="ABC_transporter-like_ATP-bd"/>
</dbReference>
<keyword evidence="6 8" id="KW-1133">Transmembrane helix</keyword>
<dbReference type="GO" id="GO:0015421">
    <property type="term" value="F:ABC-type oligopeptide transporter activity"/>
    <property type="evidence" value="ECO:0007669"/>
    <property type="project" value="TreeGrafter"/>
</dbReference>
<evidence type="ECO:0000256" key="5">
    <source>
        <dbReference type="ARBA" id="ARBA00022840"/>
    </source>
</evidence>
<evidence type="ECO:0000256" key="4">
    <source>
        <dbReference type="ARBA" id="ARBA00022741"/>
    </source>
</evidence>
<evidence type="ECO:0000256" key="8">
    <source>
        <dbReference type="SAM" id="Phobius"/>
    </source>
</evidence>
<evidence type="ECO:0000313" key="11">
    <source>
        <dbReference type="WBParaSite" id="ALUE_0001759801-mRNA-1"/>
    </source>
</evidence>
<sequence>MTFKKGVKWADGSETTVRSASIRQMLRYANRTDYILLVVGVALCVLSGALMPLNSVFFKGMTDTLMKGQADYVNGTLDLDWYSDAVLHNVRLYAWLGFFMFVTSNISNFSRFQMSCLFTVCERQIHEIRKRYFAAVLKQEIGWFDTNETGVLTTKMSSGIDRIKDGMGDKCGVLLQAIATFIFGVLLGLSYSSTFKQALTITSRRELLAHEKAGGVANEVIAGIRTVISFNAQYSEVARTTFKQALTITSRRELLAHEKAGGVANEVIAGVRTVISFNAQYSEVARLSAYIYRYTEHLKNARKMGVTKALVTGIFTGAFLFIMFASMGFIFWQVYGTTLVLSGEVTPGTVFGVFWAVFGGAIRLGQASPQIGVVISAKIAAGDILSIIDREPEIDCMSREGSCPPKVEGLIEFCNIHFRYPSRPEVKILKGITFKAEPGQTVALVGHSGCGKSTVVGLLLRYYDQQAGTLMIDGVPIRDFNIEWLRNTVGVVSQEPVLFAATIEENLRMGNELVTEHEMIQACIMANAHEFITKLPRVCYNLIIDTLL</sequence>
<dbReference type="GO" id="GO:0016887">
    <property type="term" value="F:ATP hydrolysis activity"/>
    <property type="evidence" value="ECO:0007669"/>
    <property type="project" value="InterPro"/>
</dbReference>
<name>A0A9J2Q5Y6_ASCLU</name>
<dbReference type="InterPro" id="IPR027417">
    <property type="entry name" value="P-loop_NTPase"/>
</dbReference>